<comment type="pathway">
    <text evidence="3 7">Carbohydrate degradation; pentose phosphate pathway; D-ribulose 5-phosphate from D-glucose 6-phosphate (oxidative stage): step 2/3.</text>
</comment>
<evidence type="ECO:0000313" key="9">
    <source>
        <dbReference type="EMBL" id="MBW4466059.1"/>
    </source>
</evidence>
<dbReference type="EC" id="3.1.1.31" evidence="5 7"/>
<dbReference type="PANTHER" id="PTHR11054">
    <property type="entry name" value="6-PHOSPHOGLUCONOLACTONASE"/>
    <property type="match status" value="1"/>
</dbReference>
<reference evidence="9" key="1">
    <citation type="submission" date="2021-05" db="EMBL/GenBank/DDBJ databases">
        <authorList>
            <person name="Pietrasiak N."/>
            <person name="Ward R."/>
            <person name="Stajich J.E."/>
            <person name="Kurbessoian T."/>
        </authorList>
    </citation>
    <scope>NUCLEOTIDE SEQUENCE</scope>
    <source>
        <strain evidence="9">GSE-TBD4-15B</strain>
    </source>
</reference>
<comment type="similarity">
    <text evidence="4 7">Belongs to the glucosamine/galactosamine-6-phosphate isomerase family. 6-phosphogluconolactonase subfamily.</text>
</comment>
<evidence type="ECO:0000256" key="7">
    <source>
        <dbReference type="RuleBase" id="RU365095"/>
    </source>
</evidence>
<evidence type="ECO:0000256" key="2">
    <source>
        <dbReference type="ARBA" id="ARBA00002681"/>
    </source>
</evidence>
<comment type="function">
    <text evidence="2 7">Hydrolysis of 6-phosphogluconolactone to 6-phosphogluconate.</text>
</comment>
<evidence type="ECO:0000256" key="6">
    <source>
        <dbReference type="ARBA" id="ARBA00020337"/>
    </source>
</evidence>
<dbReference type="InterPro" id="IPR006148">
    <property type="entry name" value="Glc/Gal-6P_isomerase"/>
</dbReference>
<comment type="catalytic activity">
    <reaction evidence="1 7">
        <text>6-phospho-D-glucono-1,5-lactone + H2O = 6-phospho-D-gluconate + H(+)</text>
        <dbReference type="Rhea" id="RHEA:12556"/>
        <dbReference type="ChEBI" id="CHEBI:15377"/>
        <dbReference type="ChEBI" id="CHEBI:15378"/>
        <dbReference type="ChEBI" id="CHEBI:57955"/>
        <dbReference type="ChEBI" id="CHEBI:58759"/>
        <dbReference type="EC" id="3.1.1.31"/>
    </reaction>
</comment>
<protein>
    <recommendedName>
        <fullName evidence="6 7">6-phosphogluconolactonase</fullName>
        <shortName evidence="7">6PGL</shortName>
        <ecNumber evidence="5 7">3.1.1.31</ecNumber>
    </recommendedName>
</protein>
<dbReference type="InterPro" id="IPR037171">
    <property type="entry name" value="NagB/RpiA_transferase-like"/>
</dbReference>
<keyword evidence="7 9" id="KW-0378">Hydrolase</keyword>
<evidence type="ECO:0000256" key="5">
    <source>
        <dbReference type="ARBA" id="ARBA00013198"/>
    </source>
</evidence>
<evidence type="ECO:0000313" key="10">
    <source>
        <dbReference type="Proteomes" id="UP000707356"/>
    </source>
</evidence>
<evidence type="ECO:0000256" key="3">
    <source>
        <dbReference type="ARBA" id="ARBA00004961"/>
    </source>
</evidence>
<organism evidence="9 10">
    <name type="scientific">Pegethrix bostrychoides GSE-TBD4-15B</name>
    <dbReference type="NCBI Taxonomy" id="2839662"/>
    <lineage>
        <taxon>Bacteria</taxon>
        <taxon>Bacillati</taxon>
        <taxon>Cyanobacteriota</taxon>
        <taxon>Cyanophyceae</taxon>
        <taxon>Oculatellales</taxon>
        <taxon>Oculatellaceae</taxon>
        <taxon>Pegethrix</taxon>
    </lineage>
</organism>
<dbReference type="GO" id="GO:0017057">
    <property type="term" value="F:6-phosphogluconolactonase activity"/>
    <property type="evidence" value="ECO:0007669"/>
    <property type="project" value="UniProtKB-UniRule"/>
</dbReference>
<evidence type="ECO:0000256" key="1">
    <source>
        <dbReference type="ARBA" id="ARBA00000832"/>
    </source>
</evidence>
<dbReference type="PANTHER" id="PTHR11054:SF0">
    <property type="entry name" value="6-PHOSPHOGLUCONOLACTONASE"/>
    <property type="match status" value="1"/>
</dbReference>
<sequence length="242" mass="26583">MTQHVEVLTDKSALVERALEIVLEQAQIAIAERGLFTIALAGGSTPKPLYEALAQQDLPWNQIQVLWGDERYVPPDHPDSNEGMARRAWLEHVPIPAANIHPMPTDEAEPSRAAERYEQMLQQLFGISFGSFPKLDVVLLGIGDDGHTASLFPQTEALQVTDRLVTVGNKDGQPRITFTAPLINQARCVIFMVAGASKRAALAEIFAVEADDMSYPARLIRPDGALWWLLDQAAGEKLAPRA</sequence>
<dbReference type="NCBIfam" id="TIGR01198">
    <property type="entry name" value="pgl"/>
    <property type="match status" value="1"/>
</dbReference>
<evidence type="ECO:0000259" key="8">
    <source>
        <dbReference type="Pfam" id="PF01182"/>
    </source>
</evidence>
<dbReference type="SUPFAM" id="SSF100950">
    <property type="entry name" value="NagB/RpiA/CoA transferase-like"/>
    <property type="match status" value="1"/>
</dbReference>
<reference evidence="9" key="2">
    <citation type="journal article" date="2022" name="Microbiol. Resour. Announc.">
        <title>Metagenome Sequencing to Explore Phylogenomics of Terrestrial Cyanobacteria.</title>
        <authorList>
            <person name="Ward R.D."/>
            <person name="Stajich J.E."/>
            <person name="Johansen J.R."/>
            <person name="Huntemann M."/>
            <person name="Clum A."/>
            <person name="Foster B."/>
            <person name="Foster B."/>
            <person name="Roux S."/>
            <person name="Palaniappan K."/>
            <person name="Varghese N."/>
            <person name="Mukherjee S."/>
            <person name="Reddy T.B.K."/>
            <person name="Daum C."/>
            <person name="Copeland A."/>
            <person name="Chen I.A."/>
            <person name="Ivanova N.N."/>
            <person name="Kyrpides N.C."/>
            <person name="Shapiro N."/>
            <person name="Eloe-Fadrosh E.A."/>
            <person name="Pietrasiak N."/>
        </authorList>
    </citation>
    <scope>NUCLEOTIDE SEQUENCE</scope>
    <source>
        <strain evidence="9">GSE-TBD4-15B</strain>
    </source>
</reference>
<dbReference type="InterPro" id="IPR039104">
    <property type="entry name" value="6PGL"/>
</dbReference>
<evidence type="ECO:0000256" key="4">
    <source>
        <dbReference type="ARBA" id="ARBA00010662"/>
    </source>
</evidence>
<gene>
    <name evidence="7 9" type="primary">pgl</name>
    <name evidence="9" type="ORF">KME07_11550</name>
</gene>
<dbReference type="Proteomes" id="UP000707356">
    <property type="component" value="Unassembled WGS sequence"/>
</dbReference>
<dbReference type="GO" id="GO:0006098">
    <property type="term" value="P:pentose-phosphate shunt"/>
    <property type="evidence" value="ECO:0007669"/>
    <property type="project" value="InterPro"/>
</dbReference>
<dbReference type="AlphaFoldDB" id="A0A951PCV4"/>
<dbReference type="Pfam" id="PF01182">
    <property type="entry name" value="Glucosamine_iso"/>
    <property type="match status" value="1"/>
</dbReference>
<comment type="caution">
    <text evidence="9">The sequence shown here is derived from an EMBL/GenBank/DDBJ whole genome shotgun (WGS) entry which is preliminary data.</text>
</comment>
<feature type="domain" description="Glucosamine/galactosamine-6-phosphate isomerase" evidence="8">
    <location>
        <begin position="10"/>
        <end position="228"/>
    </location>
</feature>
<accession>A0A951PCV4</accession>
<dbReference type="Gene3D" id="3.40.50.1360">
    <property type="match status" value="1"/>
</dbReference>
<dbReference type="InterPro" id="IPR005900">
    <property type="entry name" value="6-phosphogluconolactonase_DevB"/>
</dbReference>
<name>A0A951PCV4_9CYAN</name>
<dbReference type="CDD" id="cd01400">
    <property type="entry name" value="6PGL"/>
    <property type="match status" value="1"/>
</dbReference>
<dbReference type="GO" id="GO:0005975">
    <property type="term" value="P:carbohydrate metabolic process"/>
    <property type="evidence" value="ECO:0007669"/>
    <property type="project" value="UniProtKB-UniRule"/>
</dbReference>
<proteinExistence type="inferred from homology"/>
<dbReference type="EMBL" id="JAHHHV010000065">
    <property type="protein sequence ID" value="MBW4466059.1"/>
    <property type="molecule type" value="Genomic_DNA"/>
</dbReference>